<dbReference type="OrthoDB" id="47375at2759"/>
<name>A0A8S1GZJ7_9PELO</name>
<keyword evidence="7" id="KW-1185">Reference proteome</keyword>
<evidence type="ECO:0000313" key="7">
    <source>
        <dbReference type="Proteomes" id="UP000835052"/>
    </source>
</evidence>
<dbReference type="InterPro" id="IPR002654">
    <property type="entry name" value="Glyco_trans_25"/>
</dbReference>
<evidence type="ECO:0000256" key="1">
    <source>
        <dbReference type="ARBA" id="ARBA00006721"/>
    </source>
</evidence>
<evidence type="ECO:0000313" key="6">
    <source>
        <dbReference type="EMBL" id="CAD6187858.1"/>
    </source>
</evidence>
<dbReference type="Pfam" id="PF01755">
    <property type="entry name" value="Glyco_transf_25"/>
    <property type="match status" value="1"/>
</dbReference>
<accession>A0A8S1GZJ7</accession>
<dbReference type="Proteomes" id="UP000835052">
    <property type="component" value="Unassembled WGS sequence"/>
</dbReference>
<keyword evidence="3" id="KW-0808">Transferase</keyword>
<dbReference type="PANTHER" id="PTHR10730:SF53">
    <property type="entry name" value="GLYCOSYLTRANSFERASE 25 FAMILY MEMBER"/>
    <property type="match status" value="1"/>
</dbReference>
<sequence>MLRRLFVALGILATAVALFPGAQPEEGDVRHLYPTTLLALGLDTDAHTLPYLLGFLENIDYPKKQISLEIYVHSKEDTTQQQVGWWLDSAREYFRRVKLVADSTNWLEDALRSARVQKISRCFLLPGDTVPKAPNILQMLFREPSHLVVTPLFQSVDGSLNVEEASERVQKRENVREQVLKKVWLPLAINLTAIDSSYLTFDAQNLPHYEAADEPLEVFANSAERMDIPIYVDNQDDYGFFVNPELDLEDRRTMFRYQLADVIADGNPLPIVSRSVRPWLPEPSLWDTQKIYVINLKRRPERLQKMEKIFELLGVEATVWEATDGNYLDSLPSPHKSHATLPSYRDPIMNRPIKAGEIGCFLSHYRIWEDVVKEGLDRVIVFEDDLRFAPNGLQRVREVLADLDATGKPWDLIYLGRKKQADQEELWVSGHRHLSTVGYSYWTLGYLLSKSGAEKLLAAKPLQKIVPVDEFLPIMFDRHPNQDWKEQFQKRDLDAFTLYPLSVSPQRYTHENGYVSDTENSSILQPLVPSKGKTEL</sequence>
<dbReference type="InterPro" id="IPR050757">
    <property type="entry name" value="Collagen_mod_GT25"/>
</dbReference>
<comment type="caution">
    <text evidence="6">The sequence shown here is derived from an EMBL/GenBank/DDBJ whole genome shotgun (WGS) entry which is preliminary data.</text>
</comment>
<keyword evidence="2" id="KW-0328">Glycosyltransferase</keyword>
<evidence type="ECO:0000256" key="2">
    <source>
        <dbReference type="ARBA" id="ARBA00022676"/>
    </source>
</evidence>
<evidence type="ECO:0000256" key="4">
    <source>
        <dbReference type="SAM" id="SignalP"/>
    </source>
</evidence>
<dbReference type="GO" id="GO:0050211">
    <property type="term" value="F:procollagen galactosyltransferase activity"/>
    <property type="evidence" value="ECO:0007669"/>
    <property type="project" value="TreeGrafter"/>
</dbReference>
<dbReference type="EMBL" id="CAJGYM010000007">
    <property type="protein sequence ID" value="CAD6187858.1"/>
    <property type="molecule type" value="Genomic_DNA"/>
</dbReference>
<reference evidence="6" key="1">
    <citation type="submission" date="2020-10" db="EMBL/GenBank/DDBJ databases">
        <authorList>
            <person name="Kikuchi T."/>
        </authorList>
    </citation>
    <scope>NUCLEOTIDE SEQUENCE</scope>
    <source>
        <strain evidence="6">NKZ352</strain>
    </source>
</reference>
<comment type="similarity">
    <text evidence="1">Belongs to the glycosyltransferase 25 family.</text>
</comment>
<dbReference type="PANTHER" id="PTHR10730">
    <property type="entry name" value="PROCOLLAGEN-LYSINE,2-OXOGLUTARATE 5-DIOXYGENASE/GLYCOSYLTRANSFERASE 25 FAMILY MEMBER"/>
    <property type="match status" value="1"/>
</dbReference>
<evidence type="ECO:0000256" key="3">
    <source>
        <dbReference type="ARBA" id="ARBA00022679"/>
    </source>
</evidence>
<organism evidence="6 7">
    <name type="scientific">Caenorhabditis auriculariae</name>
    <dbReference type="NCBI Taxonomy" id="2777116"/>
    <lineage>
        <taxon>Eukaryota</taxon>
        <taxon>Metazoa</taxon>
        <taxon>Ecdysozoa</taxon>
        <taxon>Nematoda</taxon>
        <taxon>Chromadorea</taxon>
        <taxon>Rhabditida</taxon>
        <taxon>Rhabditina</taxon>
        <taxon>Rhabditomorpha</taxon>
        <taxon>Rhabditoidea</taxon>
        <taxon>Rhabditidae</taxon>
        <taxon>Peloderinae</taxon>
        <taxon>Caenorhabditis</taxon>
    </lineage>
</organism>
<keyword evidence="4" id="KW-0732">Signal</keyword>
<feature type="signal peptide" evidence="4">
    <location>
        <begin position="1"/>
        <end position="17"/>
    </location>
</feature>
<protein>
    <recommendedName>
        <fullName evidence="5">Glycosyl transferase family 25 domain-containing protein</fullName>
    </recommendedName>
</protein>
<dbReference type="CDD" id="cd06532">
    <property type="entry name" value="Glyco_transf_25"/>
    <property type="match status" value="1"/>
</dbReference>
<feature type="chain" id="PRO_5035931081" description="Glycosyl transferase family 25 domain-containing protein" evidence="4">
    <location>
        <begin position="18"/>
        <end position="536"/>
    </location>
</feature>
<gene>
    <name evidence="6" type="ORF">CAUJ_LOCUS3777</name>
</gene>
<dbReference type="AlphaFoldDB" id="A0A8S1GZJ7"/>
<evidence type="ECO:0000259" key="5">
    <source>
        <dbReference type="Pfam" id="PF01755"/>
    </source>
</evidence>
<proteinExistence type="inferred from homology"/>
<feature type="domain" description="Glycosyl transferase family 25" evidence="5">
    <location>
        <begin position="289"/>
        <end position="471"/>
    </location>
</feature>